<evidence type="ECO:0000313" key="1">
    <source>
        <dbReference type="EMBL" id="MCF1750721.1"/>
    </source>
</evidence>
<accession>A0ABS9BT06</accession>
<evidence type="ECO:0000313" key="2">
    <source>
        <dbReference type="Proteomes" id="UP001201449"/>
    </source>
</evidence>
<sequence length="136" mass="15722">MRCLSIILLIGFLSLLQKAERDPRLVGKWTMLYSKDANGKIIKDEFFGKNYIEEYTKDGRLILDPQFLLDDMKRLGEITKLDYASIPTFQWTTINNNTLRINYGELGSKDNRYGFLGDTLLLGYSNGNVRFLLRGK</sequence>
<gene>
    <name evidence="1" type="ORF">L0U89_06530</name>
</gene>
<proteinExistence type="predicted"/>
<dbReference type="EMBL" id="JAKEVZ010000004">
    <property type="protein sequence ID" value="MCF1750721.1"/>
    <property type="molecule type" value="Genomic_DNA"/>
</dbReference>
<name>A0ABS9BT06_9BACT</name>
<reference evidence="1 2" key="1">
    <citation type="submission" date="2022-01" db="EMBL/GenBank/DDBJ databases">
        <title>Mariniradius saccharolyticus sp. nov., isolated from sediment of a river.</title>
        <authorList>
            <person name="Liu H."/>
        </authorList>
    </citation>
    <scope>NUCLEOTIDE SEQUENCE [LARGE SCALE GENOMIC DNA]</scope>
    <source>
        <strain evidence="1 2">RY-2</strain>
    </source>
</reference>
<protein>
    <recommendedName>
        <fullName evidence="3">Lipocalin-like domain-containing protein</fullName>
    </recommendedName>
</protein>
<keyword evidence="2" id="KW-1185">Reference proteome</keyword>
<evidence type="ECO:0008006" key="3">
    <source>
        <dbReference type="Google" id="ProtNLM"/>
    </source>
</evidence>
<comment type="caution">
    <text evidence="1">The sequence shown here is derived from an EMBL/GenBank/DDBJ whole genome shotgun (WGS) entry which is preliminary data.</text>
</comment>
<dbReference type="Proteomes" id="UP001201449">
    <property type="component" value="Unassembled WGS sequence"/>
</dbReference>
<organism evidence="1 2">
    <name type="scientific">Mariniradius sediminis</name>
    <dbReference type="NCBI Taxonomy" id="2909237"/>
    <lineage>
        <taxon>Bacteria</taxon>
        <taxon>Pseudomonadati</taxon>
        <taxon>Bacteroidota</taxon>
        <taxon>Cytophagia</taxon>
        <taxon>Cytophagales</taxon>
        <taxon>Cyclobacteriaceae</taxon>
        <taxon>Mariniradius</taxon>
    </lineage>
</organism>
<dbReference type="RefSeq" id="WP_234860794.1">
    <property type="nucleotide sequence ID" value="NZ_JAKEVZ010000004.1"/>
</dbReference>